<dbReference type="GO" id="GO:0003676">
    <property type="term" value="F:nucleic acid binding"/>
    <property type="evidence" value="ECO:0007669"/>
    <property type="project" value="InterPro"/>
</dbReference>
<keyword evidence="3" id="KW-0695">RNA-directed DNA polymerase</keyword>
<dbReference type="PROSITE" id="PS50158">
    <property type="entry name" value="ZF_CCHC"/>
    <property type="match status" value="1"/>
</dbReference>
<dbReference type="PANTHER" id="PTHR46888:SF1">
    <property type="entry name" value="RIBONUCLEASE H"/>
    <property type="match status" value="1"/>
</dbReference>
<feature type="domain" description="CCHC-type" evidence="2">
    <location>
        <begin position="147"/>
        <end position="160"/>
    </location>
</feature>
<dbReference type="PANTHER" id="PTHR46888">
    <property type="entry name" value="ZINC KNUCKLE DOMAINCONTAINING PROTEIN-RELATED"/>
    <property type="match status" value="1"/>
</dbReference>
<gene>
    <name evidence="3" type="ORF">PoB_002530400</name>
</gene>
<dbReference type="InterPro" id="IPR001878">
    <property type="entry name" value="Znf_CCHC"/>
</dbReference>
<dbReference type="SUPFAM" id="SSF57756">
    <property type="entry name" value="Retrovirus zinc finger-like domains"/>
    <property type="match status" value="1"/>
</dbReference>
<dbReference type="InterPro" id="IPR036875">
    <property type="entry name" value="Znf_CCHC_sf"/>
</dbReference>
<keyword evidence="1" id="KW-0479">Metal-binding</keyword>
<dbReference type="AlphaFoldDB" id="A0AAV3ZY01"/>
<dbReference type="Proteomes" id="UP000735302">
    <property type="component" value="Unassembled WGS sequence"/>
</dbReference>
<evidence type="ECO:0000313" key="3">
    <source>
        <dbReference type="EMBL" id="GFN98798.1"/>
    </source>
</evidence>
<dbReference type="GO" id="GO:0003964">
    <property type="term" value="F:RNA-directed DNA polymerase activity"/>
    <property type="evidence" value="ECO:0007669"/>
    <property type="project" value="UniProtKB-KW"/>
</dbReference>
<keyword evidence="3" id="KW-0808">Transferase</keyword>
<keyword evidence="1" id="KW-0862">Zinc</keyword>
<dbReference type="SMART" id="SM00343">
    <property type="entry name" value="ZnF_C2HC"/>
    <property type="match status" value="1"/>
</dbReference>
<dbReference type="Pfam" id="PF00098">
    <property type="entry name" value="zf-CCHC"/>
    <property type="match status" value="1"/>
</dbReference>
<dbReference type="SUPFAM" id="SSF47353">
    <property type="entry name" value="Retrovirus capsid dimerization domain-like"/>
    <property type="match status" value="1"/>
</dbReference>
<reference evidence="3 4" key="1">
    <citation type="journal article" date="2021" name="Elife">
        <title>Chloroplast acquisition without the gene transfer in kleptoplastic sea slugs, Plakobranchus ocellatus.</title>
        <authorList>
            <person name="Maeda T."/>
            <person name="Takahashi S."/>
            <person name="Yoshida T."/>
            <person name="Shimamura S."/>
            <person name="Takaki Y."/>
            <person name="Nagai Y."/>
            <person name="Toyoda A."/>
            <person name="Suzuki Y."/>
            <person name="Arimoto A."/>
            <person name="Ishii H."/>
            <person name="Satoh N."/>
            <person name="Nishiyama T."/>
            <person name="Hasebe M."/>
            <person name="Maruyama T."/>
            <person name="Minagawa J."/>
            <person name="Obokata J."/>
            <person name="Shigenobu S."/>
        </authorList>
    </citation>
    <scope>NUCLEOTIDE SEQUENCE [LARGE SCALE GENOMIC DNA]</scope>
</reference>
<dbReference type="Gene3D" id="4.10.60.10">
    <property type="entry name" value="Zinc finger, CCHC-type"/>
    <property type="match status" value="1"/>
</dbReference>
<evidence type="ECO:0000259" key="2">
    <source>
        <dbReference type="PROSITE" id="PS50158"/>
    </source>
</evidence>
<dbReference type="EMBL" id="BLXT01002861">
    <property type="protein sequence ID" value="GFN98798.1"/>
    <property type="molecule type" value="Genomic_DNA"/>
</dbReference>
<keyword evidence="1" id="KW-0863">Zinc-finger</keyword>
<keyword evidence="3" id="KW-0548">Nucleotidyltransferase</keyword>
<organism evidence="3 4">
    <name type="scientific">Plakobranchus ocellatus</name>
    <dbReference type="NCBI Taxonomy" id="259542"/>
    <lineage>
        <taxon>Eukaryota</taxon>
        <taxon>Metazoa</taxon>
        <taxon>Spiralia</taxon>
        <taxon>Lophotrochozoa</taxon>
        <taxon>Mollusca</taxon>
        <taxon>Gastropoda</taxon>
        <taxon>Heterobranchia</taxon>
        <taxon>Euthyneura</taxon>
        <taxon>Panpulmonata</taxon>
        <taxon>Sacoglossa</taxon>
        <taxon>Placobranchoidea</taxon>
        <taxon>Plakobranchidae</taxon>
        <taxon>Plakobranchus</taxon>
    </lineage>
</organism>
<dbReference type="Gene3D" id="1.10.4020.10">
    <property type="entry name" value="DNA breaking-rejoining enzymes"/>
    <property type="match status" value="1"/>
</dbReference>
<dbReference type="GO" id="GO:0008270">
    <property type="term" value="F:zinc ion binding"/>
    <property type="evidence" value="ECO:0007669"/>
    <property type="project" value="UniProtKB-KW"/>
</dbReference>
<evidence type="ECO:0000256" key="1">
    <source>
        <dbReference type="PROSITE-ProRule" id="PRU00047"/>
    </source>
</evidence>
<keyword evidence="4" id="KW-1185">Reference proteome</keyword>
<comment type="caution">
    <text evidence="3">The sequence shown here is derived from an EMBL/GenBank/DDBJ whole genome shotgun (WGS) entry which is preliminary data.</text>
</comment>
<dbReference type="InterPro" id="IPR038269">
    <property type="entry name" value="SCAN_sf"/>
</dbReference>
<accession>A0AAV3ZY01</accession>
<protein>
    <submittedName>
        <fullName evidence="3">Reverse transcriptase</fullName>
    </submittedName>
</protein>
<sequence length="263" mass="29675">MKRYDLKEDGYRRKFRTCKPAESESSHMFIVRIVTYLDRWLELSKTDKSYEKLKDLIVRGPFIDTCPEDLAMSLRERDLPTLERFAKEADLFLKARNRKLCDQSRKMFQGNAWSLMDSVRPLEPEKKFNGGQRAGEAKTRVADQRSCFKCKKTGHIARYCTAMDSTTKKAGAGVIVKTTEVKTAEVRKPAEGPTMEVTGKLQSEVEDGMLKLASGKSVPVITNCAALRDPEKTRSLSLPVLKGEIGGREVDAMRDTGCESVYC</sequence>
<proteinExistence type="predicted"/>
<name>A0AAV3ZY01_9GAST</name>
<evidence type="ECO:0000313" key="4">
    <source>
        <dbReference type="Proteomes" id="UP000735302"/>
    </source>
</evidence>